<keyword evidence="2" id="KW-0804">Transcription</keyword>
<evidence type="ECO:0000256" key="1">
    <source>
        <dbReference type="ARBA" id="ARBA00023015"/>
    </source>
</evidence>
<comment type="caution">
    <text evidence="4">The sequence shown here is derived from an EMBL/GenBank/DDBJ whole genome shotgun (WGS) entry which is preliminary data.</text>
</comment>
<evidence type="ECO:0000256" key="3">
    <source>
        <dbReference type="ARBA" id="ARBA00023242"/>
    </source>
</evidence>
<dbReference type="SUPFAM" id="SSF46689">
    <property type="entry name" value="Homeodomain-like"/>
    <property type="match status" value="1"/>
</dbReference>
<evidence type="ECO:0000313" key="4">
    <source>
        <dbReference type="EMBL" id="MCD9639657.1"/>
    </source>
</evidence>
<sequence length="284" mass="32229">MHEAENNVVLNRKYKSRRKRGTKSMKQINEGESQSTAIYKVVRQKTFIKWTVDLYAKLMKVVQQLGEERCFPKEILELMNVPSLTKTQVASHLQKCCRNNGELQKNENIFITHHAKDPQVVLNKEVALENLKPCLQTDASNLQHNLDQTKIGQEFPFSTLNTDSIFARKGSSIQQLYIPQPQVKPHYLSIGNSFNKQFLFMKNNVGGGLQQQHGTIFEMLGSQGLHGPIIGNTNYRPVLTFDSGYYHTQSDYNLDLDAAHGTTYSGSRIMFGTDVGITRLMTTT</sequence>
<keyword evidence="3" id="KW-0539">Nucleus</keyword>
<dbReference type="InterPro" id="IPR009057">
    <property type="entry name" value="Homeodomain-like_sf"/>
</dbReference>
<dbReference type="PANTHER" id="PTHR31442:SF32">
    <property type="entry name" value="TWO-COMPONENT RESPONSE REGULATOR ORR21-LIKE"/>
    <property type="match status" value="1"/>
</dbReference>
<keyword evidence="5" id="KW-1185">Reference proteome</keyword>
<dbReference type="EMBL" id="JACEIK010002968">
    <property type="protein sequence ID" value="MCD9639657.1"/>
    <property type="molecule type" value="Genomic_DNA"/>
</dbReference>
<dbReference type="PANTHER" id="PTHR31442">
    <property type="entry name" value="HOMEODOMAIN-LIKE SUPERFAMILY PROTEIN-RELATED"/>
    <property type="match status" value="1"/>
</dbReference>
<dbReference type="Gene3D" id="1.10.10.60">
    <property type="entry name" value="Homeodomain-like"/>
    <property type="match status" value="1"/>
</dbReference>
<protein>
    <submittedName>
        <fullName evidence="4">Uncharacterized protein</fullName>
    </submittedName>
</protein>
<gene>
    <name evidence="4" type="ORF">HAX54_024309</name>
</gene>
<organism evidence="4 5">
    <name type="scientific">Datura stramonium</name>
    <name type="common">Jimsonweed</name>
    <name type="synonym">Common thornapple</name>
    <dbReference type="NCBI Taxonomy" id="4076"/>
    <lineage>
        <taxon>Eukaryota</taxon>
        <taxon>Viridiplantae</taxon>
        <taxon>Streptophyta</taxon>
        <taxon>Embryophyta</taxon>
        <taxon>Tracheophyta</taxon>
        <taxon>Spermatophyta</taxon>
        <taxon>Magnoliopsida</taxon>
        <taxon>eudicotyledons</taxon>
        <taxon>Gunneridae</taxon>
        <taxon>Pentapetalae</taxon>
        <taxon>asterids</taxon>
        <taxon>lamiids</taxon>
        <taxon>Solanales</taxon>
        <taxon>Solanaceae</taxon>
        <taxon>Solanoideae</taxon>
        <taxon>Datureae</taxon>
        <taxon>Datura</taxon>
    </lineage>
</organism>
<dbReference type="InterPro" id="IPR006447">
    <property type="entry name" value="Myb_dom_plants"/>
</dbReference>
<dbReference type="Proteomes" id="UP000823775">
    <property type="component" value="Unassembled WGS sequence"/>
</dbReference>
<keyword evidence="1" id="KW-0805">Transcription regulation</keyword>
<evidence type="ECO:0000313" key="5">
    <source>
        <dbReference type="Proteomes" id="UP000823775"/>
    </source>
</evidence>
<dbReference type="InterPro" id="IPR044841">
    <property type="entry name" value="LUX/BOA-like"/>
</dbReference>
<name>A0ABS8UZ93_DATST</name>
<accession>A0ABS8UZ93</accession>
<proteinExistence type="predicted"/>
<dbReference type="NCBIfam" id="TIGR01557">
    <property type="entry name" value="myb_SHAQKYF"/>
    <property type="match status" value="1"/>
</dbReference>
<evidence type="ECO:0000256" key="2">
    <source>
        <dbReference type="ARBA" id="ARBA00023163"/>
    </source>
</evidence>
<reference evidence="4 5" key="1">
    <citation type="journal article" date="2021" name="BMC Genomics">
        <title>Datura genome reveals duplications of psychoactive alkaloid biosynthetic genes and high mutation rate following tissue culture.</title>
        <authorList>
            <person name="Rajewski A."/>
            <person name="Carter-House D."/>
            <person name="Stajich J."/>
            <person name="Litt A."/>
        </authorList>
    </citation>
    <scope>NUCLEOTIDE SEQUENCE [LARGE SCALE GENOMIC DNA]</scope>
    <source>
        <strain evidence="4">AR-01</strain>
    </source>
</reference>